<sequence>MESDFRIANPEGLTTGISAERKTLAFSDRIGNETTDVKVSETRDRLFGSPDPDQVGEPFQSAHSKISEIAANVKEISSMSETIEPESGASTPRREKNAASDQNEALLMNADGMEEQRTSLDGSELQMLVSRKESINAIQEQSPGLARVADQISKHIRTEEPCLKEPISISESNNSLLAKSKTANFVSGLYNSGGNEAIPASSFEDGYCDQKADFASTPSSPKSVARDVTVQDSELDSAGSVEETVKDAPRSCCCAGPASLQESSKDCTSNQAAKDHEVAEMVNGEASQDRSEESVDCTPADAPPTSGDDTPDMAEVENVDDVKRLHTAERDMVADPIYAETTNLRASHFIPRTRSGRLDLDFGELADATILFQRVYNGEKRTPTGMHGKAIERIE</sequence>
<protein>
    <submittedName>
        <fullName evidence="2">Uncharacterized protein</fullName>
    </submittedName>
</protein>
<dbReference type="Proteomes" id="UP000012073">
    <property type="component" value="Unassembled WGS sequence"/>
</dbReference>
<evidence type="ECO:0000256" key="1">
    <source>
        <dbReference type="SAM" id="MobiDB-lite"/>
    </source>
</evidence>
<accession>R7QT65</accession>
<organism evidence="2 3">
    <name type="scientific">Chondrus crispus</name>
    <name type="common">Carrageen Irish moss</name>
    <name type="synonym">Polymorpha crispa</name>
    <dbReference type="NCBI Taxonomy" id="2769"/>
    <lineage>
        <taxon>Eukaryota</taxon>
        <taxon>Rhodophyta</taxon>
        <taxon>Florideophyceae</taxon>
        <taxon>Rhodymeniophycidae</taxon>
        <taxon>Gigartinales</taxon>
        <taxon>Gigartinaceae</taxon>
        <taxon>Chondrus</taxon>
    </lineage>
</organism>
<dbReference type="RefSeq" id="XP_005711618.1">
    <property type="nucleotide sequence ID" value="XM_005711561.1"/>
</dbReference>
<dbReference type="GeneID" id="17319335"/>
<feature type="region of interest" description="Disordered" evidence="1">
    <location>
        <begin position="213"/>
        <end position="250"/>
    </location>
</feature>
<evidence type="ECO:0000313" key="2">
    <source>
        <dbReference type="EMBL" id="CDF41324.1"/>
    </source>
</evidence>
<gene>
    <name evidence="2" type="ORF">CHC_T00007840001</name>
</gene>
<reference evidence="3" key="1">
    <citation type="journal article" date="2013" name="Proc. Natl. Acad. Sci. U.S.A.">
        <title>Genome structure and metabolic features in the red seaweed Chondrus crispus shed light on evolution of the Archaeplastida.</title>
        <authorList>
            <person name="Collen J."/>
            <person name="Porcel B."/>
            <person name="Carre W."/>
            <person name="Ball S.G."/>
            <person name="Chaparro C."/>
            <person name="Tonon T."/>
            <person name="Barbeyron T."/>
            <person name="Michel G."/>
            <person name="Noel B."/>
            <person name="Valentin K."/>
            <person name="Elias M."/>
            <person name="Artiguenave F."/>
            <person name="Arun A."/>
            <person name="Aury J.M."/>
            <person name="Barbosa-Neto J.F."/>
            <person name="Bothwell J.H."/>
            <person name="Bouget F.Y."/>
            <person name="Brillet L."/>
            <person name="Cabello-Hurtado F."/>
            <person name="Capella-Gutierrez S."/>
            <person name="Charrier B."/>
            <person name="Cladiere L."/>
            <person name="Cock J.M."/>
            <person name="Coelho S.M."/>
            <person name="Colleoni C."/>
            <person name="Czjzek M."/>
            <person name="Da Silva C."/>
            <person name="Delage L."/>
            <person name="Denoeud F."/>
            <person name="Deschamps P."/>
            <person name="Dittami S.M."/>
            <person name="Gabaldon T."/>
            <person name="Gachon C.M."/>
            <person name="Groisillier A."/>
            <person name="Herve C."/>
            <person name="Jabbari K."/>
            <person name="Katinka M."/>
            <person name="Kloareg B."/>
            <person name="Kowalczyk N."/>
            <person name="Labadie K."/>
            <person name="Leblanc C."/>
            <person name="Lopez P.J."/>
            <person name="McLachlan D.H."/>
            <person name="Meslet-Cladiere L."/>
            <person name="Moustafa A."/>
            <person name="Nehr Z."/>
            <person name="Nyvall Collen P."/>
            <person name="Panaud O."/>
            <person name="Partensky F."/>
            <person name="Poulain J."/>
            <person name="Rensing S.A."/>
            <person name="Rousvoal S."/>
            <person name="Samson G."/>
            <person name="Symeonidi A."/>
            <person name="Weissenbach J."/>
            <person name="Zambounis A."/>
            <person name="Wincker P."/>
            <person name="Boyen C."/>
        </authorList>
    </citation>
    <scope>NUCLEOTIDE SEQUENCE [LARGE SCALE GENOMIC DNA]</scope>
    <source>
        <strain evidence="3">cv. Stackhouse</strain>
    </source>
</reference>
<dbReference type="KEGG" id="ccp:CHC_T00007840001"/>
<feature type="region of interest" description="Disordered" evidence="1">
    <location>
        <begin position="76"/>
        <end position="101"/>
    </location>
</feature>
<evidence type="ECO:0000313" key="3">
    <source>
        <dbReference type="Proteomes" id="UP000012073"/>
    </source>
</evidence>
<dbReference type="Gramene" id="CDF41324">
    <property type="protein sequence ID" value="CDF41324"/>
    <property type="gene ID" value="CHC_T00007840001"/>
</dbReference>
<feature type="region of interest" description="Disordered" evidence="1">
    <location>
        <begin position="282"/>
        <end position="314"/>
    </location>
</feature>
<proteinExistence type="predicted"/>
<keyword evidence="3" id="KW-1185">Reference proteome</keyword>
<name>R7QT65_CHOCR</name>
<dbReference type="AlphaFoldDB" id="R7QT65"/>
<dbReference type="EMBL" id="HG002355">
    <property type="protein sequence ID" value="CDF41324.1"/>
    <property type="molecule type" value="Genomic_DNA"/>
</dbReference>